<dbReference type="EMBL" id="FOIC01000038">
    <property type="protein sequence ID" value="SEU07945.1"/>
    <property type="molecule type" value="Genomic_DNA"/>
</dbReference>
<dbReference type="InterPro" id="IPR003782">
    <property type="entry name" value="SCO1/SenC"/>
</dbReference>
<feature type="binding site" evidence="3">
    <location>
        <position position="202"/>
    </location>
    <ligand>
        <name>Cu cation</name>
        <dbReference type="ChEBI" id="CHEBI:23378"/>
    </ligand>
</feature>
<dbReference type="Pfam" id="PF02630">
    <property type="entry name" value="SCO1-SenC"/>
    <property type="match status" value="1"/>
</dbReference>
<dbReference type="RefSeq" id="WP_092935592.1">
    <property type="nucleotide sequence ID" value="NZ_FOIC01000038.1"/>
</dbReference>
<dbReference type="PROSITE" id="PS51352">
    <property type="entry name" value="THIOREDOXIN_2"/>
    <property type="match status" value="1"/>
</dbReference>
<keyword evidence="4" id="KW-1015">Disulfide bond</keyword>
<evidence type="ECO:0000259" key="6">
    <source>
        <dbReference type="PROSITE" id="PS51352"/>
    </source>
</evidence>
<dbReference type="GO" id="GO:0046872">
    <property type="term" value="F:metal ion binding"/>
    <property type="evidence" value="ECO:0007669"/>
    <property type="project" value="UniProtKB-KW"/>
</dbReference>
<dbReference type="InterPro" id="IPR036249">
    <property type="entry name" value="Thioredoxin-like_sf"/>
</dbReference>
<evidence type="ECO:0000313" key="8">
    <source>
        <dbReference type="Proteomes" id="UP000199320"/>
    </source>
</evidence>
<dbReference type="InterPro" id="IPR013766">
    <property type="entry name" value="Thioredoxin_domain"/>
</dbReference>
<dbReference type="Proteomes" id="UP000199320">
    <property type="component" value="Unassembled WGS sequence"/>
</dbReference>
<evidence type="ECO:0000256" key="2">
    <source>
        <dbReference type="ARBA" id="ARBA00023008"/>
    </source>
</evidence>
<accession>A0A1I0JEZ5</accession>
<dbReference type="STRING" id="392421.SAMN04488694_13825"/>
<dbReference type="Gene3D" id="3.40.30.10">
    <property type="entry name" value="Glutaredoxin"/>
    <property type="match status" value="1"/>
</dbReference>
<reference evidence="8" key="1">
    <citation type="submission" date="2016-10" db="EMBL/GenBank/DDBJ databases">
        <authorList>
            <person name="Varghese N."/>
            <person name="Submissions S."/>
        </authorList>
    </citation>
    <scope>NUCLEOTIDE SEQUENCE [LARGE SCALE GENOMIC DNA]</scope>
    <source>
        <strain evidence="8">CDM_6</strain>
    </source>
</reference>
<dbReference type="SUPFAM" id="SSF52833">
    <property type="entry name" value="Thioredoxin-like"/>
    <property type="match status" value="1"/>
</dbReference>
<sequence length="240" mass="26770">MDRRLYLQSIAASSIAATAGCLDSLSNTLENGNTNQSDEQQHADNTVLKPPETDLSESSHPSYGDELPSLSLPDPLIDETISTDQFEGERAVLMTFIYTNCPDGMCPALTLRLRRTQEVAAENGFSDDVALLEMTFDPERDTESKLRTFADEQGVDAEADNWHFLRPETYDRAKTIMTEDIGLPFKKTDAPQYDHLEYMFPHYNLILLANKRGIVERAYPNGASIDPATVVDDVETVVTE</sequence>
<evidence type="ECO:0000313" key="7">
    <source>
        <dbReference type="EMBL" id="SEU07945.1"/>
    </source>
</evidence>
<feature type="binding site" evidence="3">
    <location>
        <position position="106"/>
    </location>
    <ligand>
        <name>Cu cation</name>
        <dbReference type="ChEBI" id="CHEBI:23378"/>
    </ligand>
</feature>
<evidence type="ECO:0000256" key="3">
    <source>
        <dbReference type="PIRSR" id="PIRSR603782-1"/>
    </source>
</evidence>
<feature type="domain" description="Thioredoxin" evidence="6">
    <location>
        <begin position="61"/>
        <end position="239"/>
    </location>
</feature>
<comment type="similarity">
    <text evidence="1">Belongs to the SCO1/2 family.</text>
</comment>
<feature type="binding site" evidence="3">
    <location>
        <position position="101"/>
    </location>
    <ligand>
        <name>Cu cation</name>
        <dbReference type="ChEBI" id="CHEBI:23378"/>
    </ligand>
</feature>
<keyword evidence="2 3" id="KW-0186">Copper</keyword>
<dbReference type="CDD" id="cd02968">
    <property type="entry name" value="SCO"/>
    <property type="match status" value="1"/>
</dbReference>
<feature type="disulfide bond" description="Redox-active" evidence="4">
    <location>
        <begin position="101"/>
        <end position="106"/>
    </location>
</feature>
<dbReference type="PROSITE" id="PS51257">
    <property type="entry name" value="PROKAR_LIPOPROTEIN"/>
    <property type="match status" value="1"/>
</dbReference>
<feature type="region of interest" description="Disordered" evidence="5">
    <location>
        <begin position="49"/>
        <end position="76"/>
    </location>
</feature>
<protein>
    <submittedName>
        <fullName evidence="7">Protein SCO1/2</fullName>
    </submittedName>
</protein>
<dbReference type="AlphaFoldDB" id="A0A1I0JEZ5"/>
<dbReference type="OrthoDB" id="27579at2157"/>
<keyword evidence="3" id="KW-0479">Metal-binding</keyword>
<proteinExistence type="inferred from homology"/>
<evidence type="ECO:0000256" key="5">
    <source>
        <dbReference type="SAM" id="MobiDB-lite"/>
    </source>
</evidence>
<feature type="compositionally biased region" description="Low complexity" evidence="5">
    <location>
        <begin position="65"/>
        <end position="76"/>
    </location>
</feature>
<evidence type="ECO:0000256" key="1">
    <source>
        <dbReference type="ARBA" id="ARBA00010996"/>
    </source>
</evidence>
<organism evidence="7 8">
    <name type="scientific">Natrinema hispanicum</name>
    <dbReference type="NCBI Taxonomy" id="392421"/>
    <lineage>
        <taxon>Archaea</taxon>
        <taxon>Methanobacteriati</taxon>
        <taxon>Methanobacteriota</taxon>
        <taxon>Stenosarchaea group</taxon>
        <taxon>Halobacteria</taxon>
        <taxon>Halobacteriales</taxon>
        <taxon>Natrialbaceae</taxon>
        <taxon>Natrinema</taxon>
    </lineage>
</organism>
<keyword evidence="8" id="KW-1185">Reference proteome</keyword>
<evidence type="ECO:0000256" key="4">
    <source>
        <dbReference type="PIRSR" id="PIRSR603782-2"/>
    </source>
</evidence>
<name>A0A1I0JEZ5_9EURY</name>
<gene>
    <name evidence="7" type="ORF">SAMN04488694_13825</name>
</gene>